<dbReference type="Pfam" id="PF16555">
    <property type="entry name" value="GramPos_pilinD1"/>
    <property type="match status" value="1"/>
</dbReference>
<dbReference type="EMBL" id="NGMO01000002">
    <property type="protein sequence ID" value="OTP11288.1"/>
    <property type="molecule type" value="Genomic_DNA"/>
</dbReference>
<dbReference type="PANTHER" id="PTHR36108">
    <property type="entry name" value="COLOSSIN-B-RELATED"/>
    <property type="match status" value="1"/>
</dbReference>
<reference evidence="9 10" key="1">
    <citation type="submission" date="2017-05" db="EMBL/GenBank/DDBJ databases">
        <title>The Genome Sequence of Enterococcus sp. 10A9_DIV0425.</title>
        <authorList>
            <consortium name="The Broad Institute Genomics Platform"/>
            <consortium name="The Broad Institute Genomic Center for Infectious Diseases"/>
            <person name="Earl A."/>
            <person name="Manson A."/>
            <person name="Schwartman J."/>
            <person name="Gilmore M."/>
            <person name="Abouelleil A."/>
            <person name="Cao P."/>
            <person name="Chapman S."/>
            <person name="Cusick C."/>
            <person name="Shea T."/>
            <person name="Young S."/>
            <person name="Neafsey D."/>
            <person name="Nusbaum C."/>
            <person name="Birren B."/>
        </authorList>
    </citation>
    <scope>NUCLEOTIDE SEQUENCE [LARGE SCALE GENOMIC DNA]</scope>
    <source>
        <strain evidence="9 10">10A9_DIV0425</strain>
    </source>
</reference>
<feature type="compositionally biased region" description="Polar residues" evidence="4">
    <location>
        <begin position="102"/>
        <end position="116"/>
    </location>
</feature>
<evidence type="ECO:0000256" key="4">
    <source>
        <dbReference type="SAM" id="MobiDB-lite"/>
    </source>
</evidence>
<dbReference type="NCBIfam" id="TIGR01167">
    <property type="entry name" value="LPXTG_anchor"/>
    <property type="match status" value="1"/>
</dbReference>
<dbReference type="AlphaFoldDB" id="A0A242K0V5"/>
<dbReference type="NCBIfam" id="NF033902">
    <property type="entry name" value="iso_D2_wall_anc"/>
    <property type="match status" value="1"/>
</dbReference>
<evidence type="ECO:0000256" key="2">
    <source>
        <dbReference type="ARBA" id="ARBA00022525"/>
    </source>
</evidence>
<keyword evidence="5" id="KW-0472">Membrane</keyword>
<keyword evidence="2" id="KW-0964">Secreted</keyword>
<proteinExistence type="inferred from homology"/>
<feature type="domain" description="SpaA-like prealbumin fold" evidence="8">
    <location>
        <begin position="470"/>
        <end position="565"/>
    </location>
</feature>
<feature type="chain" id="PRO_5012692790" description="Fimbrial isopeptide formation D2 domain-containing protein" evidence="6">
    <location>
        <begin position="30"/>
        <end position="619"/>
    </location>
</feature>
<keyword evidence="10" id="KW-1185">Reference proteome</keyword>
<dbReference type="InterPro" id="IPR026466">
    <property type="entry name" value="Fim_isopep_form_D2_dom"/>
</dbReference>
<evidence type="ECO:0000313" key="10">
    <source>
        <dbReference type="Proteomes" id="UP000194933"/>
    </source>
</evidence>
<evidence type="ECO:0008006" key="11">
    <source>
        <dbReference type="Google" id="ProtNLM"/>
    </source>
</evidence>
<protein>
    <recommendedName>
        <fullName evidence="11">Fimbrial isopeptide formation D2 domain-containing protein</fullName>
    </recommendedName>
</protein>
<comment type="similarity">
    <text evidence="1">Belongs to the serine-aspartate repeat-containing protein (SDr) family.</text>
</comment>
<evidence type="ECO:0000256" key="1">
    <source>
        <dbReference type="ARBA" id="ARBA00007257"/>
    </source>
</evidence>
<dbReference type="Gene3D" id="2.60.40.10">
    <property type="entry name" value="Immunoglobulins"/>
    <property type="match status" value="3"/>
</dbReference>
<feature type="domain" description="SpaA-like prealbumin fold" evidence="8">
    <location>
        <begin position="189"/>
        <end position="313"/>
    </location>
</feature>
<accession>A0A242K0V5</accession>
<organism evidence="9 10">
    <name type="scientific">Candidatus Enterococcus wittei</name>
    <dbReference type="NCBI Taxonomy" id="1987383"/>
    <lineage>
        <taxon>Bacteria</taxon>
        <taxon>Bacillati</taxon>
        <taxon>Bacillota</taxon>
        <taxon>Bacilli</taxon>
        <taxon>Lactobacillales</taxon>
        <taxon>Enterococcaceae</taxon>
        <taxon>Enterococcus</taxon>
    </lineage>
</organism>
<keyword evidence="3 6" id="KW-0732">Signal</keyword>
<feature type="domain" description="Gram-positive pilin subunit D1 N-terminal" evidence="7">
    <location>
        <begin position="34"/>
        <end position="183"/>
    </location>
</feature>
<evidence type="ECO:0000259" key="8">
    <source>
        <dbReference type="Pfam" id="PF17802"/>
    </source>
</evidence>
<dbReference type="Pfam" id="PF17802">
    <property type="entry name" value="SpaA"/>
    <property type="match status" value="2"/>
</dbReference>
<feature type="signal peptide" evidence="6">
    <location>
        <begin position="1"/>
        <end position="29"/>
    </location>
</feature>
<evidence type="ECO:0000256" key="3">
    <source>
        <dbReference type="ARBA" id="ARBA00022729"/>
    </source>
</evidence>
<sequence length="619" mass="67880">MKLKMNKINVLFFLIAALFTLIPMKQAYAIDNGAQVVIHKKKMLDFPAQNIQNTGQEMSEFDSYQGLADVSFAVYDVTNAFYEARANGSTVDEAKSAVQNMTTGTPVSTGETNSDGELTMSLPKKQSGKDAVYVIKENEKTGVTPSANMVIAFPVYELIKQADGSYKYGTEELNTVHLYPKNVVENSGILQVKKIGSAEEEALNGAEFVIRKEDSEVTKYIQGVAQGIYTWTTDKEQAKHFISGNSYAVGDGEFVESAIEKGQLHVHHLEVGEYVLEEVKAPEQAELVTSQTNTTFTIVSNSQTPVEKTVKNDTSKVEKTTPELNGQDVAIGEIIRYEITTNIPLGIADKEGEENKYTKFNLVDTHDQALTFINQAEGTTGYVLYDGNQVIDTTKYQVIEETNGFTVAINPAAIPSLTPGGTLRFVYSMYLNHLADPTKGYKNEANVDNGHTTDQTPPTVEVVTGGKRFIKVDGSVDQTQPLADATFVVRDQDSETAKYAKIDAATKAVSWTTSKEEATTFTTVSDGLIDITGLKYGTYYLEEVEAPNNYVRLNERIAFEVDSNSYFVSDALVAPDKVPNKHKGTLPATGGQGILLYLGIGIILLTIAGMYWVRKQKAK</sequence>
<evidence type="ECO:0000256" key="5">
    <source>
        <dbReference type="SAM" id="Phobius"/>
    </source>
</evidence>
<feature type="region of interest" description="Disordered" evidence="4">
    <location>
        <begin position="102"/>
        <end position="122"/>
    </location>
</feature>
<dbReference type="Proteomes" id="UP000194933">
    <property type="component" value="Unassembled WGS sequence"/>
</dbReference>
<dbReference type="Gene3D" id="2.60.40.740">
    <property type="match status" value="1"/>
</dbReference>
<keyword evidence="5" id="KW-1133">Transmembrane helix</keyword>
<gene>
    <name evidence="9" type="ORF">A5844_001423</name>
</gene>
<comment type="caution">
    <text evidence="9">The sequence shown here is derived from an EMBL/GenBank/DDBJ whole genome shotgun (WGS) entry which is preliminary data.</text>
</comment>
<keyword evidence="5" id="KW-0812">Transmembrane</keyword>
<dbReference type="STRING" id="1987383.A5844_001423"/>
<evidence type="ECO:0000256" key="6">
    <source>
        <dbReference type="SAM" id="SignalP"/>
    </source>
</evidence>
<name>A0A242K0V5_9ENTE</name>
<evidence type="ECO:0000313" key="9">
    <source>
        <dbReference type="EMBL" id="OTP11288.1"/>
    </source>
</evidence>
<dbReference type="PANTHER" id="PTHR36108:SF13">
    <property type="entry name" value="COLOSSIN-B-RELATED"/>
    <property type="match status" value="1"/>
</dbReference>
<dbReference type="InterPro" id="IPR048052">
    <property type="entry name" value="FM1-like"/>
</dbReference>
<dbReference type="InterPro" id="IPR013783">
    <property type="entry name" value="Ig-like_fold"/>
</dbReference>
<dbReference type="NCBIfam" id="TIGR04226">
    <property type="entry name" value="RrgB_K2N_iso_D2"/>
    <property type="match status" value="1"/>
</dbReference>
<dbReference type="InterPro" id="IPR032364">
    <property type="entry name" value="GramPos_pilinD1_N"/>
</dbReference>
<evidence type="ECO:0000259" key="7">
    <source>
        <dbReference type="Pfam" id="PF16555"/>
    </source>
</evidence>
<feature type="transmembrane region" description="Helical" evidence="5">
    <location>
        <begin position="594"/>
        <end position="613"/>
    </location>
</feature>
<dbReference type="InterPro" id="IPR041033">
    <property type="entry name" value="SpaA_PFL_dom_1"/>
</dbReference>